<dbReference type="AlphaFoldDB" id="A0A5B7J109"/>
<gene>
    <name evidence="1" type="ORF">E2C01_084834</name>
</gene>
<organism evidence="1 2">
    <name type="scientific">Portunus trituberculatus</name>
    <name type="common">Swimming crab</name>
    <name type="synonym">Neptunus trituberculatus</name>
    <dbReference type="NCBI Taxonomy" id="210409"/>
    <lineage>
        <taxon>Eukaryota</taxon>
        <taxon>Metazoa</taxon>
        <taxon>Ecdysozoa</taxon>
        <taxon>Arthropoda</taxon>
        <taxon>Crustacea</taxon>
        <taxon>Multicrustacea</taxon>
        <taxon>Malacostraca</taxon>
        <taxon>Eumalacostraca</taxon>
        <taxon>Eucarida</taxon>
        <taxon>Decapoda</taxon>
        <taxon>Pleocyemata</taxon>
        <taxon>Brachyura</taxon>
        <taxon>Eubrachyura</taxon>
        <taxon>Portunoidea</taxon>
        <taxon>Portunidae</taxon>
        <taxon>Portuninae</taxon>
        <taxon>Portunus</taxon>
    </lineage>
</organism>
<dbReference type="EMBL" id="VSRR010082465">
    <property type="protein sequence ID" value="MPC89872.1"/>
    <property type="molecule type" value="Genomic_DNA"/>
</dbReference>
<protein>
    <submittedName>
        <fullName evidence="1">Uncharacterized protein</fullName>
    </submittedName>
</protein>
<evidence type="ECO:0000313" key="1">
    <source>
        <dbReference type="EMBL" id="MPC89872.1"/>
    </source>
</evidence>
<dbReference type="Proteomes" id="UP000324222">
    <property type="component" value="Unassembled WGS sequence"/>
</dbReference>
<sequence>MLRPARNILHYHHHLRLRPRSPPLHVPFTSPSHEAQLLSRCRICVAPFELKPVNTPLLGISWDPHHPALHHCDTS</sequence>
<comment type="caution">
    <text evidence="1">The sequence shown here is derived from an EMBL/GenBank/DDBJ whole genome shotgun (WGS) entry which is preliminary data.</text>
</comment>
<proteinExistence type="predicted"/>
<accession>A0A5B7J109</accession>
<reference evidence="1 2" key="1">
    <citation type="submission" date="2019-05" db="EMBL/GenBank/DDBJ databases">
        <title>Another draft genome of Portunus trituberculatus and its Hox gene families provides insights of decapod evolution.</title>
        <authorList>
            <person name="Jeong J.-H."/>
            <person name="Song I."/>
            <person name="Kim S."/>
            <person name="Choi T."/>
            <person name="Kim D."/>
            <person name="Ryu S."/>
            <person name="Kim W."/>
        </authorList>
    </citation>
    <scope>NUCLEOTIDE SEQUENCE [LARGE SCALE GENOMIC DNA]</scope>
    <source>
        <tissue evidence="1">Muscle</tissue>
    </source>
</reference>
<name>A0A5B7J109_PORTR</name>
<evidence type="ECO:0000313" key="2">
    <source>
        <dbReference type="Proteomes" id="UP000324222"/>
    </source>
</evidence>
<keyword evidence="2" id="KW-1185">Reference proteome</keyword>